<reference evidence="3" key="1">
    <citation type="submission" date="2018-07" db="EMBL/GenBank/DDBJ databases">
        <authorList>
            <person name="Ashton P.M."/>
            <person name="Dallman T."/>
            <person name="Nair S."/>
            <person name="De Pinna E."/>
            <person name="Peters T."/>
            <person name="Grant K."/>
        </authorList>
    </citation>
    <scope>NUCLEOTIDE SEQUENCE</scope>
    <source>
        <strain evidence="3">503427</strain>
    </source>
</reference>
<evidence type="ECO:0000256" key="1">
    <source>
        <dbReference type="ARBA" id="ARBA00019152"/>
    </source>
</evidence>
<protein>
    <recommendedName>
        <fullName evidence="1">Replication initiation protein</fullName>
    </recommendedName>
</protein>
<dbReference type="Pfam" id="PF02387">
    <property type="entry name" value="IncFII_repA"/>
    <property type="match status" value="1"/>
</dbReference>
<gene>
    <name evidence="3" type="ORF">DS704_18670</name>
</gene>
<dbReference type="NCBIfam" id="NF040977">
    <property type="entry name" value="RepA_IncFII_LM"/>
    <property type="match status" value="1"/>
</dbReference>
<dbReference type="EMBL" id="AAHMGC010000019">
    <property type="protein sequence ID" value="EBX7837801.1"/>
    <property type="molecule type" value="Genomic_DNA"/>
</dbReference>
<accession>A0A4P3KAL5</accession>
<name>A0A3Z2LVB7_SALNE</name>
<dbReference type="InterPro" id="IPR003446">
    <property type="entry name" value="Plasmid_replication_init_RepA"/>
</dbReference>
<accession>A0A3Z2LVB7</accession>
<organism evidence="3">
    <name type="scientific">Salmonella newport</name>
    <dbReference type="NCBI Taxonomy" id="108619"/>
    <lineage>
        <taxon>Bacteria</taxon>
        <taxon>Pseudomonadati</taxon>
        <taxon>Pseudomonadota</taxon>
        <taxon>Gammaproteobacteria</taxon>
        <taxon>Enterobacterales</taxon>
        <taxon>Enterobacteriaceae</taxon>
        <taxon>Salmonella</taxon>
    </lineage>
</organism>
<evidence type="ECO:0000256" key="2">
    <source>
        <dbReference type="ARBA" id="ARBA00022705"/>
    </source>
</evidence>
<proteinExistence type="predicted"/>
<dbReference type="GO" id="GO:0006260">
    <property type="term" value="P:DNA replication"/>
    <property type="evidence" value="ECO:0007669"/>
    <property type="project" value="UniProtKB-KW"/>
</dbReference>
<dbReference type="GO" id="GO:0006276">
    <property type="term" value="P:plasmid maintenance"/>
    <property type="evidence" value="ECO:0007669"/>
    <property type="project" value="InterPro"/>
</dbReference>
<dbReference type="AlphaFoldDB" id="A0A3Z2LVB7"/>
<keyword evidence="2" id="KW-0235">DNA replication</keyword>
<evidence type="ECO:0000313" key="3">
    <source>
        <dbReference type="EMBL" id="EBX7837801.1"/>
    </source>
</evidence>
<comment type="caution">
    <text evidence="3">The sequence shown here is derived from an EMBL/GenBank/DDBJ whole genome shotgun (WGS) entry which is preliminary data.</text>
</comment>
<sequence>MASSTHNISSGYVQVINPYPQFVEPADKKTLPFCRKLMEKAAGFTTRFHFELCVAFSRSTGRRKRRPPELRCRAIDALLQAMCFHYDPLAGETGRVQRSVTNLAIESGLATESEKGNLSITRVTRTLESLDREFGLVIYDTEFDPEIGCNVPSNIQFTPALFEALEISPEALAAVRESRAEWKNRQREKHGQPRLDLIELASQAFSYVRDGFRAYHRERRLHGLKRARAKRDAVRSRKEIEALVKRELTREIANGLFPADRDAVFREVERRTAERTIMSRGNYTRLVPA</sequence>